<dbReference type="InterPro" id="IPR046093">
    <property type="entry name" value="DUF6111"/>
</dbReference>
<evidence type="ECO:0008006" key="4">
    <source>
        <dbReference type="Google" id="ProtNLM"/>
    </source>
</evidence>
<evidence type="ECO:0000313" key="3">
    <source>
        <dbReference type="Proteomes" id="UP001241747"/>
    </source>
</evidence>
<evidence type="ECO:0000313" key="2">
    <source>
        <dbReference type="EMBL" id="MDQ0505357.1"/>
    </source>
</evidence>
<proteinExistence type="predicted"/>
<comment type="caution">
    <text evidence="2">The sequence shown here is derived from an EMBL/GenBank/DDBJ whole genome shotgun (WGS) entry which is preliminary data.</text>
</comment>
<sequence length="86" mass="9140">MLRTLLVELALFLTPFVLYGALLIATKGSVVPEHWSPRALASLAVAALVLMALGLLLFEGGRSAPPGSHYVPAQTRDGVFVPGHFE</sequence>
<protein>
    <recommendedName>
        <fullName evidence="4">NADH-quinone oxidoreductase subunit M</fullName>
    </recommendedName>
</protein>
<accession>A0ABU0LDY6</accession>
<dbReference type="RefSeq" id="WP_237344523.1">
    <property type="nucleotide sequence ID" value="NZ_JABWGX010000004.1"/>
</dbReference>
<evidence type="ECO:0000256" key="1">
    <source>
        <dbReference type="SAM" id="Phobius"/>
    </source>
</evidence>
<gene>
    <name evidence="2" type="ORF">QOZ94_002153</name>
</gene>
<dbReference type="EMBL" id="JAUSVY010000004">
    <property type="protein sequence ID" value="MDQ0505357.1"/>
    <property type="molecule type" value="Genomic_DNA"/>
</dbReference>
<keyword evidence="1" id="KW-0472">Membrane</keyword>
<feature type="transmembrane region" description="Helical" evidence="1">
    <location>
        <begin position="39"/>
        <end position="58"/>
    </location>
</feature>
<keyword evidence="1" id="KW-1133">Transmembrane helix</keyword>
<name>A0ABU0LDY6_XANAG</name>
<keyword evidence="1" id="KW-0812">Transmembrane</keyword>
<dbReference type="Pfam" id="PF19606">
    <property type="entry name" value="DUF6111"/>
    <property type="match status" value="1"/>
</dbReference>
<keyword evidence="3" id="KW-1185">Reference proteome</keyword>
<reference evidence="2 3" key="1">
    <citation type="submission" date="2023-07" db="EMBL/GenBank/DDBJ databases">
        <title>Genomic Encyclopedia of Type Strains, Phase IV (KMG-IV): sequencing the most valuable type-strain genomes for metagenomic binning, comparative biology and taxonomic classification.</title>
        <authorList>
            <person name="Goeker M."/>
        </authorList>
    </citation>
    <scope>NUCLEOTIDE SEQUENCE [LARGE SCALE GENOMIC DNA]</scope>
    <source>
        <strain evidence="2 3">DSM 3770</strain>
    </source>
</reference>
<dbReference type="Proteomes" id="UP001241747">
    <property type="component" value="Unassembled WGS sequence"/>
</dbReference>
<organism evidence="2 3">
    <name type="scientific">Xanthobacter agilis</name>
    <dbReference type="NCBI Taxonomy" id="47492"/>
    <lineage>
        <taxon>Bacteria</taxon>
        <taxon>Pseudomonadati</taxon>
        <taxon>Pseudomonadota</taxon>
        <taxon>Alphaproteobacteria</taxon>
        <taxon>Hyphomicrobiales</taxon>
        <taxon>Xanthobacteraceae</taxon>
        <taxon>Xanthobacter</taxon>
    </lineage>
</organism>